<sequence>MASSINGGNGNFTAIDLIRHHLLADLPPTPPSFALPPPLPAAPPTFYTTDFLRAFPEPSVPMISFASCRPLLPDASVELPPATLTLDWQERRPPPLDDGRRYRGVRQRPWGKFAAEIRDPNRRGSRLWLGTYDTAVDAARAYDRAAFKIRGRKAILNFPNEIGCSGGSHPATPPEKRKREAAPASEEAKRRVMIKKEPPPVVVQVIDVPALVGPWLVRSNTNPWTLLRDGIWLDSFSIKLDRPLRGQLHCSGTASARELTL</sequence>
<reference evidence="10 11" key="1">
    <citation type="submission" date="2020-08" db="EMBL/GenBank/DDBJ databases">
        <title>Plant Genome Project.</title>
        <authorList>
            <person name="Zhang R.-G."/>
        </authorList>
    </citation>
    <scope>NUCLEOTIDE SEQUENCE [LARGE SCALE GENOMIC DNA]</scope>
    <source>
        <tissue evidence="10">Rhizome</tissue>
    </source>
</reference>
<protein>
    <recommendedName>
        <fullName evidence="9">AP2/ERF domain-containing protein</fullName>
    </recommendedName>
</protein>
<keyword evidence="5" id="KW-0010">Activator</keyword>
<dbReference type="InterPro" id="IPR001471">
    <property type="entry name" value="AP2/ERF_dom"/>
</dbReference>
<dbReference type="PANTHER" id="PTHR31190">
    <property type="entry name" value="DNA-BINDING DOMAIN"/>
    <property type="match status" value="1"/>
</dbReference>
<dbReference type="FunFam" id="3.30.730.10:FF:000001">
    <property type="entry name" value="Ethylene-responsive transcription factor 2"/>
    <property type="match status" value="1"/>
</dbReference>
<evidence type="ECO:0000256" key="3">
    <source>
        <dbReference type="ARBA" id="ARBA00023015"/>
    </source>
</evidence>
<dbReference type="Gene3D" id="3.30.730.10">
    <property type="entry name" value="AP2/ERF domain"/>
    <property type="match status" value="1"/>
</dbReference>
<evidence type="ECO:0000313" key="11">
    <source>
        <dbReference type="Proteomes" id="UP000734854"/>
    </source>
</evidence>
<dbReference type="InterPro" id="IPR016177">
    <property type="entry name" value="DNA-bd_dom_sf"/>
</dbReference>
<keyword evidence="11" id="KW-1185">Reference proteome</keyword>
<gene>
    <name evidence="10" type="ORF">ZIOFF_002844</name>
</gene>
<dbReference type="GO" id="GO:0009873">
    <property type="term" value="P:ethylene-activated signaling pathway"/>
    <property type="evidence" value="ECO:0007669"/>
    <property type="project" value="UniProtKB-KW"/>
</dbReference>
<keyword evidence="7" id="KW-0539">Nucleus</keyword>
<evidence type="ECO:0000313" key="10">
    <source>
        <dbReference type="EMBL" id="KAG6537748.1"/>
    </source>
</evidence>
<dbReference type="InterPro" id="IPR044808">
    <property type="entry name" value="ERF_plant"/>
</dbReference>
<dbReference type="PANTHER" id="PTHR31190:SF499">
    <property type="entry name" value="ETHYLENE-RESPONSIVE TRANSCRIPTION FACTOR ERF105"/>
    <property type="match status" value="1"/>
</dbReference>
<keyword evidence="2" id="KW-0936">Ethylene signaling pathway</keyword>
<evidence type="ECO:0000256" key="5">
    <source>
        <dbReference type="ARBA" id="ARBA00023159"/>
    </source>
</evidence>
<comment type="subcellular location">
    <subcellularLocation>
        <location evidence="1">Nucleus</location>
    </subcellularLocation>
</comment>
<evidence type="ECO:0000256" key="7">
    <source>
        <dbReference type="ARBA" id="ARBA00023242"/>
    </source>
</evidence>
<dbReference type="GO" id="GO:0006950">
    <property type="term" value="P:response to stress"/>
    <property type="evidence" value="ECO:0007669"/>
    <property type="project" value="UniProtKB-ARBA"/>
</dbReference>
<name>A0A8J5I8C0_ZINOF</name>
<feature type="domain" description="AP2/ERF" evidence="9">
    <location>
        <begin position="101"/>
        <end position="159"/>
    </location>
</feature>
<dbReference type="CDD" id="cd00018">
    <property type="entry name" value="AP2"/>
    <property type="match status" value="1"/>
</dbReference>
<evidence type="ECO:0000256" key="2">
    <source>
        <dbReference type="ARBA" id="ARBA00022745"/>
    </source>
</evidence>
<feature type="compositionally biased region" description="Basic and acidic residues" evidence="8">
    <location>
        <begin position="174"/>
        <end position="192"/>
    </location>
</feature>
<dbReference type="Proteomes" id="UP000734854">
    <property type="component" value="Unassembled WGS sequence"/>
</dbReference>
<dbReference type="GO" id="GO:0000976">
    <property type="term" value="F:transcription cis-regulatory region binding"/>
    <property type="evidence" value="ECO:0007669"/>
    <property type="project" value="UniProtKB-ARBA"/>
</dbReference>
<dbReference type="SUPFAM" id="SSF54171">
    <property type="entry name" value="DNA-binding domain"/>
    <property type="match status" value="1"/>
</dbReference>
<dbReference type="AlphaFoldDB" id="A0A8J5I8C0"/>
<evidence type="ECO:0000259" key="9">
    <source>
        <dbReference type="PROSITE" id="PS51032"/>
    </source>
</evidence>
<proteinExistence type="predicted"/>
<evidence type="ECO:0000256" key="4">
    <source>
        <dbReference type="ARBA" id="ARBA00023125"/>
    </source>
</evidence>
<dbReference type="EMBL" id="JACMSC010000001">
    <property type="protein sequence ID" value="KAG6537748.1"/>
    <property type="molecule type" value="Genomic_DNA"/>
</dbReference>
<feature type="region of interest" description="Disordered" evidence="8">
    <location>
        <begin position="164"/>
        <end position="192"/>
    </location>
</feature>
<dbReference type="PROSITE" id="PS51032">
    <property type="entry name" value="AP2_ERF"/>
    <property type="match status" value="1"/>
</dbReference>
<evidence type="ECO:0000256" key="8">
    <source>
        <dbReference type="SAM" id="MobiDB-lite"/>
    </source>
</evidence>
<dbReference type="PRINTS" id="PR00367">
    <property type="entry name" value="ETHRSPELEMNT"/>
</dbReference>
<dbReference type="GO" id="GO:0005634">
    <property type="term" value="C:nucleus"/>
    <property type="evidence" value="ECO:0007669"/>
    <property type="project" value="UniProtKB-SubCell"/>
</dbReference>
<comment type="caution">
    <text evidence="10">The sequence shown here is derived from an EMBL/GenBank/DDBJ whole genome shotgun (WGS) entry which is preliminary data.</text>
</comment>
<dbReference type="InterPro" id="IPR036955">
    <property type="entry name" value="AP2/ERF_dom_sf"/>
</dbReference>
<organism evidence="10 11">
    <name type="scientific">Zingiber officinale</name>
    <name type="common">Ginger</name>
    <name type="synonym">Amomum zingiber</name>
    <dbReference type="NCBI Taxonomy" id="94328"/>
    <lineage>
        <taxon>Eukaryota</taxon>
        <taxon>Viridiplantae</taxon>
        <taxon>Streptophyta</taxon>
        <taxon>Embryophyta</taxon>
        <taxon>Tracheophyta</taxon>
        <taxon>Spermatophyta</taxon>
        <taxon>Magnoliopsida</taxon>
        <taxon>Liliopsida</taxon>
        <taxon>Zingiberales</taxon>
        <taxon>Zingiberaceae</taxon>
        <taxon>Zingiber</taxon>
    </lineage>
</organism>
<evidence type="ECO:0000256" key="1">
    <source>
        <dbReference type="ARBA" id="ARBA00004123"/>
    </source>
</evidence>
<accession>A0A8J5I8C0</accession>
<evidence type="ECO:0000256" key="6">
    <source>
        <dbReference type="ARBA" id="ARBA00023163"/>
    </source>
</evidence>
<keyword evidence="3" id="KW-0805">Transcription regulation</keyword>
<dbReference type="SMART" id="SM00380">
    <property type="entry name" value="AP2"/>
    <property type="match status" value="1"/>
</dbReference>
<dbReference type="Pfam" id="PF00847">
    <property type="entry name" value="AP2"/>
    <property type="match status" value="1"/>
</dbReference>
<keyword evidence="6" id="KW-0804">Transcription</keyword>
<keyword evidence="4" id="KW-0238">DNA-binding</keyword>
<dbReference type="GO" id="GO:0003700">
    <property type="term" value="F:DNA-binding transcription factor activity"/>
    <property type="evidence" value="ECO:0007669"/>
    <property type="project" value="InterPro"/>
</dbReference>